<reference evidence="3" key="1">
    <citation type="submission" date="2016-10" db="EMBL/GenBank/DDBJ databases">
        <authorList>
            <person name="Varghese N."/>
            <person name="Submissions S."/>
        </authorList>
    </citation>
    <scope>NUCLEOTIDE SEQUENCE [LARGE SCALE GENOMIC DNA]</scope>
    <source>
        <strain evidence="3">CGMCC 4.3506</strain>
    </source>
</reference>
<feature type="region of interest" description="Disordered" evidence="1">
    <location>
        <begin position="557"/>
        <end position="580"/>
    </location>
</feature>
<name>A0A1G7V6Y1_9PSEU</name>
<dbReference type="Proteomes" id="UP000199623">
    <property type="component" value="Unassembled WGS sequence"/>
</dbReference>
<dbReference type="AlphaFoldDB" id="A0A1G7V6Y1"/>
<sequence length="683" mass="73409">MTAPETPLPSPPGMHITEENKLKGSLFIEAYGSLIDGISKDAESETEKALDITFNAIGAASATVMLAIDPLGSIIGAGVGWLIEHVSFLRDALNQLMGNPEEIQANVEANKQRAVEIRQLAEDHKNGLATFDGWTGESSELFKTSMDGMYQELDELASAVETKAKIVAIMGMLVQVLRDIVRDLIAQLIGSLIGGAILAAAAMIPTFGASIPIFCGFAVGKAVALGTNIASRVARVVAALARQMKRIGDLDDIMAKISKGWQRFENGADVAEISWEAYKAQNDVDKAVDGARGGSGSTQTSAAETNARTETVQARPAETVARVAAEAPTAERAVMANALHRPTEQATAQVQGKLANEVMRPTAQVQGTPAHALLRPTEQVQATPAHALLRPTEQVQATPAMRAMAPLEPMQQGTPAMQPMEALQPRHEALRPLEPTQSFVRAERPVEPLQPMQYGERIAAEPAQPFQQARLADTPVQPFQQAQARLADVQPMQYGERIAAEPVQPFQQARLADTPVQPFQQAQARLADVQPMQYGERIAAEPVQPFQQARLADTPVQPFQQATASDSTVASGVSMTAGSPVHDVQPMQAREMYYSESTPSSEPLQPMSSGYEPMARTQMANVAETLAPSQPREFSRIEAQPFYESVNPLTAHEALRPTAGFEAGGETSATLPSAPERTVRRTD</sequence>
<evidence type="ECO:0008006" key="4">
    <source>
        <dbReference type="Google" id="ProtNLM"/>
    </source>
</evidence>
<protein>
    <recommendedName>
        <fullName evidence="4">Proteins of 100 residues with WXG</fullName>
    </recommendedName>
</protein>
<proteinExistence type="predicted"/>
<feature type="region of interest" description="Disordered" evidence="1">
    <location>
        <begin position="656"/>
        <end position="683"/>
    </location>
</feature>
<evidence type="ECO:0000313" key="3">
    <source>
        <dbReference type="Proteomes" id="UP000199623"/>
    </source>
</evidence>
<feature type="compositionally biased region" description="Polar residues" evidence="1">
    <location>
        <begin position="557"/>
        <end position="577"/>
    </location>
</feature>
<accession>A0A1G7V6Y1</accession>
<dbReference type="STRING" id="200378.SAMN05216553_10926"/>
<dbReference type="EMBL" id="FNCC01000009">
    <property type="protein sequence ID" value="SDG55119.1"/>
    <property type="molecule type" value="Genomic_DNA"/>
</dbReference>
<evidence type="ECO:0000256" key="1">
    <source>
        <dbReference type="SAM" id="MobiDB-lite"/>
    </source>
</evidence>
<organism evidence="2 3">
    <name type="scientific">Lentzea fradiae</name>
    <dbReference type="NCBI Taxonomy" id="200378"/>
    <lineage>
        <taxon>Bacteria</taxon>
        <taxon>Bacillati</taxon>
        <taxon>Actinomycetota</taxon>
        <taxon>Actinomycetes</taxon>
        <taxon>Pseudonocardiales</taxon>
        <taxon>Pseudonocardiaceae</taxon>
        <taxon>Lentzea</taxon>
    </lineage>
</organism>
<evidence type="ECO:0000313" key="2">
    <source>
        <dbReference type="EMBL" id="SDG55119.1"/>
    </source>
</evidence>
<gene>
    <name evidence="2" type="ORF">SAMN05216553_10926</name>
</gene>
<feature type="compositionally biased region" description="Polar residues" evidence="1">
    <location>
        <begin position="297"/>
        <end position="312"/>
    </location>
</feature>
<keyword evidence="3" id="KW-1185">Reference proteome</keyword>
<feature type="region of interest" description="Disordered" evidence="1">
    <location>
        <begin position="290"/>
        <end position="315"/>
    </location>
</feature>